<name>A0ABR2AGY7_9ROSI</name>
<sequence length="86" mass="9810">MSSPVRHQCLPMRRSTLCRPRLVNLGNGTCLLHHLSNHPLYFPYIVARLAGKRKFQWLHLWVELHFCSVASPSVELHFCSVASLSG</sequence>
<gene>
    <name evidence="1" type="ORF">V6N12_073005</name>
</gene>
<protein>
    <submittedName>
        <fullName evidence="1">Uncharacterized protein</fullName>
    </submittedName>
</protein>
<organism evidence="1 2">
    <name type="scientific">Hibiscus sabdariffa</name>
    <name type="common">roselle</name>
    <dbReference type="NCBI Taxonomy" id="183260"/>
    <lineage>
        <taxon>Eukaryota</taxon>
        <taxon>Viridiplantae</taxon>
        <taxon>Streptophyta</taxon>
        <taxon>Embryophyta</taxon>
        <taxon>Tracheophyta</taxon>
        <taxon>Spermatophyta</taxon>
        <taxon>Magnoliopsida</taxon>
        <taxon>eudicotyledons</taxon>
        <taxon>Gunneridae</taxon>
        <taxon>Pentapetalae</taxon>
        <taxon>rosids</taxon>
        <taxon>malvids</taxon>
        <taxon>Malvales</taxon>
        <taxon>Malvaceae</taxon>
        <taxon>Malvoideae</taxon>
        <taxon>Hibiscus</taxon>
    </lineage>
</organism>
<accession>A0ABR2AGY7</accession>
<dbReference type="Proteomes" id="UP001472677">
    <property type="component" value="Unassembled WGS sequence"/>
</dbReference>
<comment type="caution">
    <text evidence="1">The sequence shown here is derived from an EMBL/GenBank/DDBJ whole genome shotgun (WGS) entry which is preliminary data.</text>
</comment>
<keyword evidence="2" id="KW-1185">Reference proteome</keyword>
<dbReference type="EMBL" id="JBBPBM010000717">
    <property type="protein sequence ID" value="KAK8492475.1"/>
    <property type="molecule type" value="Genomic_DNA"/>
</dbReference>
<reference evidence="1 2" key="1">
    <citation type="journal article" date="2024" name="G3 (Bethesda)">
        <title>Genome assembly of Hibiscus sabdariffa L. provides insights into metabolisms of medicinal natural products.</title>
        <authorList>
            <person name="Kim T."/>
        </authorList>
    </citation>
    <scope>NUCLEOTIDE SEQUENCE [LARGE SCALE GENOMIC DNA]</scope>
    <source>
        <strain evidence="1">TK-2024</strain>
        <tissue evidence="1">Old leaves</tissue>
    </source>
</reference>
<proteinExistence type="predicted"/>
<evidence type="ECO:0000313" key="1">
    <source>
        <dbReference type="EMBL" id="KAK8492475.1"/>
    </source>
</evidence>
<evidence type="ECO:0000313" key="2">
    <source>
        <dbReference type="Proteomes" id="UP001472677"/>
    </source>
</evidence>